<reference evidence="1" key="1">
    <citation type="journal article" date="2023" name="Science">
        <title>Genome structures resolve the early diversification of teleost fishes.</title>
        <authorList>
            <person name="Parey E."/>
            <person name="Louis A."/>
            <person name="Montfort J."/>
            <person name="Bouchez O."/>
            <person name="Roques C."/>
            <person name="Iampietro C."/>
            <person name="Lluch J."/>
            <person name="Castinel A."/>
            <person name="Donnadieu C."/>
            <person name="Desvignes T."/>
            <person name="Floi Bucao C."/>
            <person name="Jouanno E."/>
            <person name="Wen M."/>
            <person name="Mejri S."/>
            <person name="Dirks R."/>
            <person name="Jansen H."/>
            <person name="Henkel C."/>
            <person name="Chen W.J."/>
            <person name="Zahm M."/>
            <person name="Cabau C."/>
            <person name="Klopp C."/>
            <person name="Thompson A.W."/>
            <person name="Robinson-Rechavi M."/>
            <person name="Braasch I."/>
            <person name="Lecointre G."/>
            <person name="Bobe J."/>
            <person name="Postlethwait J.H."/>
            <person name="Berthelot C."/>
            <person name="Roest Crollius H."/>
            <person name="Guiguen Y."/>
        </authorList>
    </citation>
    <scope>NUCLEOTIDE SEQUENCE</scope>
    <source>
        <strain evidence="1">WJC10195</strain>
    </source>
</reference>
<name>A0A9Q1J6P4_SYNKA</name>
<organism evidence="1 2">
    <name type="scientific">Synaphobranchus kaupii</name>
    <name type="common">Kaup's arrowtooth eel</name>
    <dbReference type="NCBI Taxonomy" id="118154"/>
    <lineage>
        <taxon>Eukaryota</taxon>
        <taxon>Metazoa</taxon>
        <taxon>Chordata</taxon>
        <taxon>Craniata</taxon>
        <taxon>Vertebrata</taxon>
        <taxon>Euteleostomi</taxon>
        <taxon>Actinopterygii</taxon>
        <taxon>Neopterygii</taxon>
        <taxon>Teleostei</taxon>
        <taxon>Anguilliformes</taxon>
        <taxon>Synaphobranchidae</taxon>
        <taxon>Synaphobranchus</taxon>
    </lineage>
</organism>
<evidence type="ECO:0000313" key="1">
    <source>
        <dbReference type="EMBL" id="KAJ8370412.1"/>
    </source>
</evidence>
<gene>
    <name evidence="1" type="ORF">SKAU_G00104400</name>
</gene>
<keyword evidence="2" id="KW-1185">Reference proteome</keyword>
<accession>A0A9Q1J6P4</accession>
<evidence type="ECO:0000313" key="2">
    <source>
        <dbReference type="Proteomes" id="UP001152622"/>
    </source>
</evidence>
<dbReference type="EMBL" id="JAINUF010000003">
    <property type="protein sequence ID" value="KAJ8370412.1"/>
    <property type="molecule type" value="Genomic_DNA"/>
</dbReference>
<proteinExistence type="predicted"/>
<comment type="caution">
    <text evidence="1">The sequence shown here is derived from an EMBL/GenBank/DDBJ whole genome shotgun (WGS) entry which is preliminary data.</text>
</comment>
<dbReference type="AlphaFoldDB" id="A0A9Q1J6P4"/>
<protein>
    <submittedName>
        <fullName evidence="1">Uncharacterized protein</fullName>
    </submittedName>
</protein>
<dbReference type="Proteomes" id="UP001152622">
    <property type="component" value="Chromosome 3"/>
</dbReference>
<sequence>MVWVRSFPYRRGIFQRAAMTGGVGAVAFGMEHNLPARRRRGKQRAACPLSECAQEVVVSFLIENELLEPQRSLNSSNCVLAAVLYFFRTLFFPCTPVIVKTHYPGALSLFGRPCDTGDDIAARVEEILRPKASAGVLMVSTQCRVV</sequence>